<evidence type="ECO:0000313" key="4">
    <source>
        <dbReference type="EMBL" id="MDQ0338308.1"/>
    </source>
</evidence>
<gene>
    <name evidence="4" type="ORF">J2S00_001092</name>
</gene>
<comment type="similarity">
    <text evidence="1">Belongs to the DSD1 family.</text>
</comment>
<evidence type="ECO:0000259" key="3">
    <source>
        <dbReference type="SMART" id="SM01119"/>
    </source>
</evidence>
<evidence type="ECO:0000256" key="1">
    <source>
        <dbReference type="ARBA" id="ARBA00005323"/>
    </source>
</evidence>
<dbReference type="Gene3D" id="3.20.20.10">
    <property type="entry name" value="Alanine racemase"/>
    <property type="match status" value="1"/>
</dbReference>
<evidence type="ECO:0000256" key="2">
    <source>
        <dbReference type="ARBA" id="ARBA00023239"/>
    </source>
</evidence>
<keyword evidence="5" id="KW-1185">Reference proteome</keyword>
<comment type="caution">
    <text evidence="4">The sequence shown here is derived from an EMBL/GenBank/DDBJ whole genome shotgun (WGS) entry which is preliminary data.</text>
</comment>
<organism evidence="4 5">
    <name type="scientific">Caldalkalibacillus uzonensis</name>
    <dbReference type="NCBI Taxonomy" id="353224"/>
    <lineage>
        <taxon>Bacteria</taxon>
        <taxon>Bacillati</taxon>
        <taxon>Bacillota</taxon>
        <taxon>Bacilli</taxon>
        <taxon>Bacillales</taxon>
        <taxon>Bacillaceae</taxon>
        <taxon>Caldalkalibacillus</taxon>
    </lineage>
</organism>
<keyword evidence="2" id="KW-0456">Lyase</keyword>
<accession>A0ABU0CPG2</accession>
<dbReference type="PANTHER" id="PTHR28004:SF2">
    <property type="entry name" value="D-SERINE DEHYDRATASE"/>
    <property type="match status" value="1"/>
</dbReference>
<dbReference type="RefSeq" id="WP_307336441.1">
    <property type="nucleotide sequence ID" value="NZ_JAUSUQ010000003.1"/>
</dbReference>
<evidence type="ECO:0000313" key="5">
    <source>
        <dbReference type="Proteomes" id="UP001232445"/>
    </source>
</evidence>
<dbReference type="SMART" id="SM01119">
    <property type="entry name" value="D-ser_dehydrat"/>
    <property type="match status" value="1"/>
</dbReference>
<sequence length="363" mass="39708">MMELIDTPSLVVDAAALEHNLKKMADLAKAKGVKLRPHTKTHKSPYIALKQLEMGATGITVAKLGEAEVMRQHGITDILIAYPIVGKNKLDRLARLARHTDVTVALDSVEVGKGISAVGEKLGKKIPVYVEVDTGLKRCGRDPGDETLRLICELKDLPYIEIAGLMTHGGYAYQAETSQELQKFSQQEGNILVQLKERVRKILGLDIREVSVGSTPTALNPIQIAGVTEMRPGTYVFNDATLLQMGLVEETECALSVYATVVSTPAPDRFIVDAGSKTLTSDKGKLTQGYGLIRHSSGVWITWLSEEHGIVQLTHPHAYKIGDVLKIIPNHVCPVVNLADEFILIKNNKVIETIKIEARGKNK</sequence>
<dbReference type="InterPro" id="IPR001608">
    <property type="entry name" value="Ala_racemase_N"/>
</dbReference>
<reference evidence="4 5" key="1">
    <citation type="submission" date="2023-07" db="EMBL/GenBank/DDBJ databases">
        <title>Genomic Encyclopedia of Type Strains, Phase IV (KMG-IV): sequencing the most valuable type-strain genomes for metagenomic binning, comparative biology and taxonomic classification.</title>
        <authorList>
            <person name="Goeker M."/>
        </authorList>
    </citation>
    <scope>NUCLEOTIDE SEQUENCE [LARGE SCALE GENOMIC DNA]</scope>
    <source>
        <strain evidence="4 5">DSM 17740</strain>
    </source>
</reference>
<proteinExistence type="inferred from homology"/>
<name>A0ABU0CPG2_9BACI</name>
<dbReference type="Proteomes" id="UP001232445">
    <property type="component" value="Unassembled WGS sequence"/>
</dbReference>
<dbReference type="SUPFAM" id="SSF51419">
    <property type="entry name" value="PLP-binding barrel"/>
    <property type="match status" value="1"/>
</dbReference>
<dbReference type="Gene3D" id="2.40.37.20">
    <property type="entry name" value="D-serine dehydratase-like domain"/>
    <property type="match status" value="1"/>
</dbReference>
<protein>
    <submittedName>
        <fullName evidence="4">D-serine deaminase-like pyridoxal phosphate-dependent protein</fullName>
    </submittedName>
</protein>
<dbReference type="InterPro" id="IPR051466">
    <property type="entry name" value="D-amino_acid_metab_enzyme"/>
</dbReference>
<dbReference type="InterPro" id="IPR026956">
    <property type="entry name" value="D-ser_dehydrat-like_dom"/>
</dbReference>
<feature type="domain" description="D-serine dehydratase-like" evidence="3">
    <location>
        <begin position="254"/>
        <end position="346"/>
    </location>
</feature>
<dbReference type="EMBL" id="JAUSUQ010000003">
    <property type="protein sequence ID" value="MDQ0338308.1"/>
    <property type="molecule type" value="Genomic_DNA"/>
</dbReference>
<dbReference type="Pfam" id="PF14031">
    <property type="entry name" value="D-ser_dehydrat"/>
    <property type="match status" value="1"/>
</dbReference>
<dbReference type="InterPro" id="IPR042208">
    <property type="entry name" value="D-ser_dehydrat-like_sf"/>
</dbReference>
<dbReference type="Pfam" id="PF01168">
    <property type="entry name" value="Ala_racemase_N"/>
    <property type="match status" value="1"/>
</dbReference>
<dbReference type="InterPro" id="IPR029066">
    <property type="entry name" value="PLP-binding_barrel"/>
</dbReference>
<dbReference type="PANTHER" id="PTHR28004">
    <property type="entry name" value="ZGC:162816-RELATED"/>
    <property type="match status" value="1"/>
</dbReference>